<dbReference type="Proteomes" id="UP001596053">
    <property type="component" value="Unassembled WGS sequence"/>
</dbReference>
<keyword evidence="1" id="KW-0175">Coiled coil</keyword>
<keyword evidence="3" id="KW-1185">Reference proteome</keyword>
<evidence type="ECO:0000313" key="2">
    <source>
        <dbReference type="EMBL" id="MFC5421423.1"/>
    </source>
</evidence>
<evidence type="ECO:0000256" key="1">
    <source>
        <dbReference type="SAM" id="Coils"/>
    </source>
</evidence>
<feature type="coiled-coil region" evidence="1">
    <location>
        <begin position="12"/>
        <end position="72"/>
    </location>
</feature>
<name>A0ABW0IT19_9HYPH</name>
<gene>
    <name evidence="2" type="ORF">ACFPOB_17840</name>
</gene>
<dbReference type="EMBL" id="JBHSLW010000028">
    <property type="protein sequence ID" value="MFC5421423.1"/>
    <property type="molecule type" value="Genomic_DNA"/>
</dbReference>
<protein>
    <submittedName>
        <fullName evidence="2">Transcriptional regulator</fullName>
    </submittedName>
</protein>
<accession>A0ABW0IT19</accession>
<dbReference type="RefSeq" id="WP_092162659.1">
    <property type="nucleotide sequence ID" value="NZ_JBHSLW010000028.1"/>
</dbReference>
<reference evidence="3" key="1">
    <citation type="journal article" date="2019" name="Int. J. Syst. Evol. Microbiol.">
        <title>The Global Catalogue of Microorganisms (GCM) 10K type strain sequencing project: providing services to taxonomists for standard genome sequencing and annotation.</title>
        <authorList>
            <consortium name="The Broad Institute Genomics Platform"/>
            <consortium name="The Broad Institute Genome Sequencing Center for Infectious Disease"/>
            <person name="Wu L."/>
            <person name="Ma J."/>
        </authorList>
    </citation>
    <scope>NUCLEOTIDE SEQUENCE [LARGE SCALE GENOMIC DNA]</scope>
    <source>
        <strain evidence="3">NCAIM B.01391</strain>
    </source>
</reference>
<comment type="caution">
    <text evidence="2">The sequence shown here is derived from an EMBL/GenBank/DDBJ whole genome shotgun (WGS) entry which is preliminary data.</text>
</comment>
<evidence type="ECO:0000313" key="3">
    <source>
        <dbReference type="Proteomes" id="UP001596053"/>
    </source>
</evidence>
<sequence length="88" mass="9510">MATKGLTAEQAKLRAERNFAKTEQRRQDAENAMEAVQAERRAVAEKTARLRALRLAKEAADAEAAAQAAKNAPVKVPKARRAKVAAAK</sequence>
<organism evidence="2 3">
    <name type="scientific">Bosea eneae</name>
    <dbReference type="NCBI Taxonomy" id="151454"/>
    <lineage>
        <taxon>Bacteria</taxon>
        <taxon>Pseudomonadati</taxon>
        <taxon>Pseudomonadota</taxon>
        <taxon>Alphaproteobacteria</taxon>
        <taxon>Hyphomicrobiales</taxon>
        <taxon>Boseaceae</taxon>
        <taxon>Bosea</taxon>
    </lineage>
</organism>
<proteinExistence type="predicted"/>